<feature type="domain" description="C2H2-type" evidence="10">
    <location>
        <begin position="1042"/>
        <end position="1070"/>
    </location>
</feature>
<evidence type="ECO:0000313" key="11">
    <source>
        <dbReference type="EMBL" id="CAD7620802.1"/>
    </source>
</evidence>
<evidence type="ECO:0000256" key="6">
    <source>
        <dbReference type="ARBA" id="ARBA00023242"/>
    </source>
</evidence>
<protein>
    <recommendedName>
        <fullName evidence="10">C2H2-type domain-containing protein</fullName>
    </recommendedName>
</protein>
<evidence type="ECO:0000256" key="1">
    <source>
        <dbReference type="ARBA" id="ARBA00004123"/>
    </source>
</evidence>
<feature type="compositionally biased region" description="Polar residues" evidence="9">
    <location>
        <begin position="751"/>
        <end position="761"/>
    </location>
</feature>
<evidence type="ECO:0000256" key="8">
    <source>
        <dbReference type="SAM" id="Coils"/>
    </source>
</evidence>
<feature type="compositionally biased region" description="Basic and acidic residues" evidence="9">
    <location>
        <begin position="901"/>
        <end position="924"/>
    </location>
</feature>
<organism evidence="11">
    <name type="scientific">Medioppia subpectinata</name>
    <dbReference type="NCBI Taxonomy" id="1979941"/>
    <lineage>
        <taxon>Eukaryota</taxon>
        <taxon>Metazoa</taxon>
        <taxon>Ecdysozoa</taxon>
        <taxon>Arthropoda</taxon>
        <taxon>Chelicerata</taxon>
        <taxon>Arachnida</taxon>
        <taxon>Acari</taxon>
        <taxon>Acariformes</taxon>
        <taxon>Sarcoptiformes</taxon>
        <taxon>Oribatida</taxon>
        <taxon>Brachypylina</taxon>
        <taxon>Oppioidea</taxon>
        <taxon>Oppiidae</taxon>
        <taxon>Medioppia</taxon>
    </lineage>
</organism>
<comment type="subcellular location">
    <subcellularLocation>
        <location evidence="1">Nucleus</location>
    </subcellularLocation>
</comment>
<evidence type="ECO:0000256" key="5">
    <source>
        <dbReference type="ARBA" id="ARBA00022833"/>
    </source>
</evidence>
<feature type="compositionally biased region" description="Low complexity" evidence="9">
    <location>
        <begin position="185"/>
        <end position="204"/>
    </location>
</feature>
<keyword evidence="8" id="KW-0175">Coiled coil</keyword>
<dbReference type="EMBL" id="OC854930">
    <property type="protein sequence ID" value="CAD7620802.1"/>
    <property type="molecule type" value="Genomic_DNA"/>
</dbReference>
<dbReference type="OrthoDB" id="8922241at2759"/>
<feature type="region of interest" description="Disordered" evidence="9">
    <location>
        <begin position="844"/>
        <end position="924"/>
    </location>
</feature>
<feature type="compositionally biased region" description="Pro residues" evidence="9">
    <location>
        <begin position="165"/>
        <end position="179"/>
    </location>
</feature>
<feature type="domain" description="C2H2-type" evidence="10">
    <location>
        <begin position="982"/>
        <end position="1011"/>
    </location>
</feature>
<keyword evidence="3" id="KW-0677">Repeat</keyword>
<accession>A0A7R9PUW9</accession>
<reference evidence="11" key="1">
    <citation type="submission" date="2020-11" db="EMBL/GenBank/DDBJ databases">
        <authorList>
            <person name="Tran Van P."/>
        </authorList>
    </citation>
    <scope>NUCLEOTIDE SEQUENCE</scope>
</reference>
<dbReference type="FunFam" id="3.30.160.60:FF:000072">
    <property type="entry name" value="zinc finger protein 143 isoform X1"/>
    <property type="match status" value="1"/>
</dbReference>
<keyword evidence="12" id="KW-1185">Reference proteome</keyword>
<feature type="compositionally biased region" description="Basic and acidic residues" evidence="9">
    <location>
        <begin position="844"/>
        <end position="872"/>
    </location>
</feature>
<dbReference type="PROSITE" id="PS50157">
    <property type="entry name" value="ZINC_FINGER_C2H2_2"/>
    <property type="match status" value="8"/>
</dbReference>
<feature type="domain" description="C2H2-type" evidence="10">
    <location>
        <begin position="947"/>
        <end position="966"/>
    </location>
</feature>
<dbReference type="GO" id="GO:0008270">
    <property type="term" value="F:zinc ion binding"/>
    <property type="evidence" value="ECO:0007669"/>
    <property type="project" value="UniProtKB-KW"/>
</dbReference>
<gene>
    <name evidence="11" type="ORF">OSB1V03_LOCUS1283</name>
</gene>
<sequence length="1097" mass="121676">MDSSSDQCFTRVFLEKNPLITKDTIDVLVDNGYTDRALFLLLDVTTDVPTLPIPMAQKTALKKILTECQNMSRKSLDTTLRQKISQDLDETDVQLSNLMLTSLSESGARHHLQALPLLSIEPSPTPSLAAPSPAESTVSHVIPLVTTTTAITTVPTSASDRSSLTPPPIVKPPASPPQPSLSQNVSSVSSTTTTTTIGGTSFSSEPSTSRLSCEPSTSGQSSSSSAATVKQRLKPRMGPKSKMLAWNSAYPRFLESHKRQQKLARTPPKMCDQSVGTRYMLKSSLIGQEFAKTYADLYKTSTTTPPVDSQSTSKELTTDTVIKQEIIDGNTEFDNVLQTSPNTAINKMITQIKDIIKSDDSTQDTIIMSAQSEPNSAESNPDFNTETETEEEEVVAKTTDESIENVAKNEVSKKQKKMKGKRMRVSKDSTITAEGIHLYDCLFKGCDQKFANCEELRDHRLNHESAKKIIEEMTAKVRAKAKADAEAKAAEAAKATAENRAAAEAKARELASPERKVTRSMAQSSSSEREIVRSMGQSLSPDRKMSRFIDQSVSPDGKISRGMKASVSPDRRVTRSESQSVSPERKITRSMTRIESVSPDKKMTRSMALRARAPKTTIENLQNTVNSRSSRQESPKKTITQKDVTFSGNFASEMGVKRLDTVSTASESSEDLMPYKCDREDCTEVFAHKQDLAQHIYDRHSIQCEECGEKFQMVFKLNRHKERAHPPPSKSPTIRMKLRAKSSGDWYCDNDSATTTGDGQHSSPAPPVSSSAAAVGNACNTTSGEEPQYKCDFSDSSQENDKMIVDMNPQSVSGQELGIDLDTESSNEWDSNVDTDMEAELLRRRESVMGSDRESVIESLKESDKESLKESDCQSVTESLKESDKESLKGSDSQSVTESLKGWDKESISESDKDSVKVPDRESLNPRARKLMKGLDNELLQRSPVEFKCDDCGKRFKMAFAMNQHKDKCSQMRRMKSKGKKYVCEEQDCGKPFTIRKHLEVHQRIHSGETPYACQEVECGKRFTQMANLQAHQLIHTKEKPFTCGICSQSFPELSKLLDHKRSVHNDKEKRHKCPAVGCGEGFFQLATLNHHLKSKH</sequence>
<feature type="coiled-coil region" evidence="8">
    <location>
        <begin position="456"/>
        <end position="500"/>
    </location>
</feature>
<dbReference type="Proteomes" id="UP000759131">
    <property type="component" value="Unassembled WGS sequence"/>
</dbReference>
<dbReference type="InterPro" id="IPR013087">
    <property type="entry name" value="Znf_C2H2_type"/>
</dbReference>
<evidence type="ECO:0000256" key="7">
    <source>
        <dbReference type="PROSITE-ProRule" id="PRU00042"/>
    </source>
</evidence>
<feature type="region of interest" description="Disordered" evidence="9">
    <location>
        <begin position="370"/>
        <end position="390"/>
    </location>
</feature>
<dbReference type="PROSITE" id="PS00028">
    <property type="entry name" value="ZINC_FINGER_C2H2_1"/>
    <property type="match status" value="6"/>
</dbReference>
<keyword evidence="6" id="KW-0539">Nucleus</keyword>
<keyword evidence="4 7" id="KW-0863">Zinc-finger</keyword>
<dbReference type="Pfam" id="PF00096">
    <property type="entry name" value="zf-C2H2"/>
    <property type="match status" value="2"/>
</dbReference>
<dbReference type="EMBL" id="CAJPIZ010000355">
    <property type="protein sequence ID" value="CAG2101232.1"/>
    <property type="molecule type" value="Genomic_DNA"/>
</dbReference>
<feature type="domain" description="C2H2-type" evidence="10">
    <location>
        <begin position="1072"/>
        <end position="1097"/>
    </location>
</feature>
<feature type="domain" description="C2H2-type" evidence="10">
    <location>
        <begin position="675"/>
        <end position="705"/>
    </location>
</feature>
<proteinExistence type="predicted"/>
<feature type="compositionally biased region" description="Basic and acidic residues" evidence="9">
    <location>
        <begin position="787"/>
        <end position="796"/>
    </location>
</feature>
<keyword evidence="5" id="KW-0862">Zinc</keyword>
<feature type="compositionally biased region" description="Basic and acidic residues" evidence="9">
    <location>
        <begin position="504"/>
        <end position="517"/>
    </location>
</feature>
<feature type="domain" description="C2H2-type" evidence="10">
    <location>
        <begin position="702"/>
        <end position="730"/>
    </location>
</feature>
<dbReference type="FunFam" id="3.30.160.60:FF:001498">
    <property type="entry name" value="Zinc finger protein 404"/>
    <property type="match status" value="1"/>
</dbReference>
<evidence type="ECO:0000256" key="2">
    <source>
        <dbReference type="ARBA" id="ARBA00022723"/>
    </source>
</evidence>
<dbReference type="Gene3D" id="3.30.160.60">
    <property type="entry name" value="Classic Zinc Finger"/>
    <property type="match status" value="4"/>
</dbReference>
<dbReference type="GO" id="GO:0045944">
    <property type="term" value="P:positive regulation of transcription by RNA polymerase II"/>
    <property type="evidence" value="ECO:0007669"/>
    <property type="project" value="UniProtKB-ARBA"/>
</dbReference>
<dbReference type="SMART" id="SM00355">
    <property type="entry name" value="ZnF_C2H2"/>
    <property type="match status" value="8"/>
</dbReference>
<dbReference type="PANTHER" id="PTHR19818">
    <property type="entry name" value="ZINC FINGER PROTEIN ZIC AND GLI"/>
    <property type="match status" value="1"/>
</dbReference>
<dbReference type="InterPro" id="IPR036236">
    <property type="entry name" value="Znf_C2H2_sf"/>
</dbReference>
<feature type="compositionally biased region" description="Low complexity" evidence="9">
    <location>
        <begin position="212"/>
        <end position="225"/>
    </location>
</feature>
<name>A0A7R9PUW9_9ACAR</name>
<dbReference type="PANTHER" id="PTHR19818:SF139">
    <property type="entry name" value="PAIR-RULE PROTEIN ODD-PAIRED"/>
    <property type="match status" value="1"/>
</dbReference>
<dbReference type="GO" id="GO:0000978">
    <property type="term" value="F:RNA polymerase II cis-regulatory region sequence-specific DNA binding"/>
    <property type="evidence" value="ECO:0007669"/>
    <property type="project" value="TreeGrafter"/>
</dbReference>
<evidence type="ECO:0000259" key="10">
    <source>
        <dbReference type="PROSITE" id="PS50157"/>
    </source>
</evidence>
<evidence type="ECO:0000313" key="12">
    <source>
        <dbReference type="Proteomes" id="UP000759131"/>
    </source>
</evidence>
<feature type="region of interest" description="Disordered" evidence="9">
    <location>
        <begin position="747"/>
        <end position="796"/>
    </location>
</feature>
<evidence type="ECO:0000256" key="9">
    <source>
        <dbReference type="SAM" id="MobiDB-lite"/>
    </source>
</evidence>
<evidence type="ECO:0000256" key="3">
    <source>
        <dbReference type="ARBA" id="ARBA00022737"/>
    </source>
</evidence>
<feature type="region of interest" description="Disordered" evidence="9">
    <location>
        <begin position="504"/>
        <end position="606"/>
    </location>
</feature>
<keyword evidence="2" id="KW-0479">Metal-binding</keyword>
<dbReference type="InterPro" id="IPR050329">
    <property type="entry name" value="GLI_C2H2-zinc-finger"/>
</dbReference>
<feature type="compositionally biased region" description="Basic and acidic residues" evidence="9">
    <location>
        <begin position="879"/>
        <end position="889"/>
    </location>
</feature>
<feature type="domain" description="C2H2-type" evidence="10">
    <location>
        <begin position="439"/>
        <end position="468"/>
    </location>
</feature>
<dbReference type="GO" id="GO:0005634">
    <property type="term" value="C:nucleus"/>
    <property type="evidence" value="ECO:0007669"/>
    <property type="project" value="UniProtKB-SubCell"/>
</dbReference>
<dbReference type="GO" id="GO:0000981">
    <property type="term" value="F:DNA-binding transcription factor activity, RNA polymerase II-specific"/>
    <property type="evidence" value="ECO:0007669"/>
    <property type="project" value="TreeGrafter"/>
</dbReference>
<dbReference type="AlphaFoldDB" id="A0A7R9PUW9"/>
<feature type="compositionally biased region" description="Polar residues" evidence="9">
    <location>
        <begin position="370"/>
        <end position="384"/>
    </location>
</feature>
<feature type="region of interest" description="Disordered" evidence="9">
    <location>
        <begin position="152"/>
        <end position="239"/>
    </location>
</feature>
<dbReference type="SUPFAM" id="SSF57667">
    <property type="entry name" value="beta-beta-alpha zinc fingers"/>
    <property type="match status" value="2"/>
</dbReference>
<feature type="domain" description="C2H2-type" evidence="10">
    <location>
        <begin position="1012"/>
        <end position="1041"/>
    </location>
</feature>
<evidence type="ECO:0000256" key="4">
    <source>
        <dbReference type="ARBA" id="ARBA00022771"/>
    </source>
</evidence>